<evidence type="ECO:0000256" key="3">
    <source>
        <dbReference type="ARBA" id="ARBA00023172"/>
    </source>
</evidence>
<dbReference type="SUPFAM" id="SSF56349">
    <property type="entry name" value="DNA breaking-rejoining enzymes"/>
    <property type="match status" value="2"/>
</dbReference>
<dbReference type="Proteomes" id="UP001596098">
    <property type="component" value="Unassembled WGS sequence"/>
</dbReference>
<keyword evidence="2 4" id="KW-0238">DNA-binding</keyword>
<dbReference type="PROSITE" id="PS51900">
    <property type="entry name" value="CB"/>
    <property type="match status" value="1"/>
</dbReference>
<dbReference type="EMBL" id="JBHSQI010000009">
    <property type="protein sequence ID" value="MFC6154913.1"/>
    <property type="molecule type" value="Genomic_DNA"/>
</dbReference>
<keyword evidence="3" id="KW-0233">DNA recombination</keyword>
<gene>
    <name evidence="7" type="ORF">ACFPWU_14700</name>
</gene>
<evidence type="ECO:0000256" key="1">
    <source>
        <dbReference type="ARBA" id="ARBA00008857"/>
    </source>
</evidence>
<evidence type="ECO:0000256" key="4">
    <source>
        <dbReference type="PROSITE-ProRule" id="PRU01248"/>
    </source>
</evidence>
<dbReference type="PANTHER" id="PTHR30349:SF41">
    <property type="entry name" value="INTEGRASE_RECOMBINASE PROTEIN MJ0367-RELATED"/>
    <property type="match status" value="1"/>
</dbReference>
<dbReference type="InterPro" id="IPR010998">
    <property type="entry name" value="Integrase_recombinase_N"/>
</dbReference>
<accession>A0ABW1R0B8</accession>
<dbReference type="InterPro" id="IPR002104">
    <property type="entry name" value="Integrase_catalytic"/>
</dbReference>
<comment type="caution">
    <text evidence="7">The sequence shown here is derived from an EMBL/GenBank/DDBJ whole genome shotgun (WGS) entry which is preliminary data.</text>
</comment>
<dbReference type="InterPro" id="IPR013762">
    <property type="entry name" value="Integrase-like_cat_sf"/>
</dbReference>
<keyword evidence="8" id="KW-1185">Reference proteome</keyword>
<dbReference type="PROSITE" id="PS51898">
    <property type="entry name" value="TYR_RECOMBINASE"/>
    <property type="match status" value="1"/>
</dbReference>
<organism evidence="7 8">
    <name type="scientific">Nocardioides yefusunii</name>
    <dbReference type="NCBI Taxonomy" id="2500546"/>
    <lineage>
        <taxon>Bacteria</taxon>
        <taxon>Bacillati</taxon>
        <taxon>Actinomycetota</taxon>
        <taxon>Actinomycetes</taxon>
        <taxon>Propionibacteriales</taxon>
        <taxon>Nocardioidaceae</taxon>
        <taxon>Nocardioides</taxon>
    </lineage>
</organism>
<feature type="domain" description="Tyr recombinase" evidence="5">
    <location>
        <begin position="175"/>
        <end position="467"/>
    </location>
</feature>
<evidence type="ECO:0000259" key="5">
    <source>
        <dbReference type="PROSITE" id="PS51898"/>
    </source>
</evidence>
<proteinExistence type="inferred from homology"/>
<evidence type="ECO:0000313" key="7">
    <source>
        <dbReference type="EMBL" id="MFC6154913.1"/>
    </source>
</evidence>
<dbReference type="RefSeq" id="WP_128221991.1">
    <property type="nucleotide sequence ID" value="NZ_CP034929.1"/>
</dbReference>
<evidence type="ECO:0000256" key="2">
    <source>
        <dbReference type="ARBA" id="ARBA00023125"/>
    </source>
</evidence>
<protein>
    <submittedName>
        <fullName evidence="7">Tyrosine-type recombinase/integrase</fullName>
    </submittedName>
</protein>
<dbReference type="Gene3D" id="1.10.150.130">
    <property type="match status" value="1"/>
</dbReference>
<dbReference type="Gene3D" id="1.10.443.10">
    <property type="entry name" value="Intergrase catalytic core"/>
    <property type="match status" value="1"/>
</dbReference>
<comment type="similarity">
    <text evidence="1">Belongs to the 'phage' integrase family.</text>
</comment>
<dbReference type="PANTHER" id="PTHR30349">
    <property type="entry name" value="PHAGE INTEGRASE-RELATED"/>
    <property type="match status" value="1"/>
</dbReference>
<reference evidence="8" key="1">
    <citation type="journal article" date="2019" name="Int. J. Syst. Evol. Microbiol.">
        <title>The Global Catalogue of Microorganisms (GCM) 10K type strain sequencing project: providing services to taxonomists for standard genome sequencing and annotation.</title>
        <authorList>
            <consortium name="The Broad Institute Genomics Platform"/>
            <consortium name="The Broad Institute Genome Sequencing Center for Infectious Disease"/>
            <person name="Wu L."/>
            <person name="Ma J."/>
        </authorList>
    </citation>
    <scope>NUCLEOTIDE SEQUENCE [LARGE SCALE GENOMIC DNA]</scope>
    <source>
        <strain evidence="8">DFY28</strain>
    </source>
</reference>
<dbReference type="InterPro" id="IPR011010">
    <property type="entry name" value="DNA_brk_join_enz"/>
</dbReference>
<evidence type="ECO:0000313" key="8">
    <source>
        <dbReference type="Proteomes" id="UP001596098"/>
    </source>
</evidence>
<feature type="domain" description="Core-binding (CB)" evidence="6">
    <location>
        <begin position="46"/>
        <end position="139"/>
    </location>
</feature>
<dbReference type="InterPro" id="IPR050090">
    <property type="entry name" value="Tyrosine_recombinase_XerCD"/>
</dbReference>
<evidence type="ECO:0000259" key="6">
    <source>
        <dbReference type="PROSITE" id="PS51900"/>
    </source>
</evidence>
<sequence>MLFTDPYTRPPENWHPDLDEMRSISDIEGALHIPAGTPIIVSPSLELDDDLCHYFSSALSFTDLAPSTRRSRAHAIKTWLDFLDSQGLTDWRSAHEDLYADFRRWRTNPNLPGSPGAVVSEESFEQTRVALRALYDWAVKRRLAQDNPIPSSGPRASKSSAAVKHKNWLNPRAYRLWKAVGIQGHRARIDGSEVVIGGMDTTWRGQLEPRNTAMVDLLVTTGMRIGEACALTSWEVLQEAPGRYEMVLPAIITKSKRDRPVRVSPGTADVQRRYIKFRDAAIRRAQRGGLYEDLEWRTSLLVAQSVEPSGSDLLLNIEGRGRVRLSAMGEDQRQRLYARGRDGALEPLSWFLTERGTPTTPDTWTPVFASANERLLAQAGHLGLNPHSVPEVTPHTLRHTFALWLLAAEHRSIDRGLGLSGVERYDVKRYERAFDRVKEALGHAHVGITKDTYLAPVRTLRMDDLLSGTEHMEIEDVIARLANPDLVYETKAVRTSDDA</sequence>
<dbReference type="InterPro" id="IPR044068">
    <property type="entry name" value="CB"/>
</dbReference>
<name>A0ABW1R0B8_9ACTN</name>